<keyword evidence="3" id="KW-1185">Reference proteome</keyword>
<proteinExistence type="predicted"/>
<gene>
    <name evidence="2" type="primary">lptC</name>
    <name evidence="2" type="ORF">KUH32_07520</name>
</gene>
<evidence type="ECO:0000313" key="3">
    <source>
        <dbReference type="Proteomes" id="UP001166293"/>
    </source>
</evidence>
<keyword evidence="1" id="KW-0472">Membrane</keyword>
<organism evidence="2 3">
    <name type="scientific">Thalassococcus arenae</name>
    <dbReference type="NCBI Taxonomy" id="2851652"/>
    <lineage>
        <taxon>Bacteria</taxon>
        <taxon>Pseudomonadati</taxon>
        <taxon>Pseudomonadota</taxon>
        <taxon>Alphaproteobacteria</taxon>
        <taxon>Rhodobacterales</taxon>
        <taxon>Roseobacteraceae</taxon>
        <taxon>Thalassococcus</taxon>
    </lineage>
</organism>
<accession>A0ABS6N6I3</accession>
<dbReference type="NCBIfam" id="TIGR04409">
    <property type="entry name" value="LptC_YrbK"/>
    <property type="match status" value="1"/>
</dbReference>
<comment type="caution">
    <text evidence="2">The sequence shown here is derived from an EMBL/GenBank/DDBJ whole genome shotgun (WGS) entry which is preliminary data.</text>
</comment>
<keyword evidence="1" id="KW-0812">Transmembrane</keyword>
<dbReference type="Pfam" id="PF06835">
    <property type="entry name" value="LptC"/>
    <property type="match status" value="1"/>
</dbReference>
<keyword evidence="1" id="KW-1133">Transmembrane helix</keyword>
<dbReference type="InterPro" id="IPR010664">
    <property type="entry name" value="LipoPS_assembly_LptC-rel"/>
</dbReference>
<reference evidence="2" key="1">
    <citation type="submission" date="2021-06" db="EMBL/GenBank/DDBJ databases">
        <title>Thalassococcus sp. CAU 1522 isolated from sea sand, Republic of Korea.</title>
        <authorList>
            <person name="Kim W."/>
        </authorList>
    </citation>
    <scope>NUCLEOTIDE SEQUENCE</scope>
    <source>
        <strain evidence="2">CAU 1522</strain>
    </source>
</reference>
<protein>
    <submittedName>
        <fullName evidence="2">LPS export ABC transporter periplasmic protein LptC</fullName>
    </submittedName>
</protein>
<name>A0ABS6N6I3_9RHOB</name>
<dbReference type="Proteomes" id="UP001166293">
    <property type="component" value="Unassembled WGS sequence"/>
</dbReference>
<evidence type="ECO:0000313" key="2">
    <source>
        <dbReference type="EMBL" id="MBV2359618.1"/>
    </source>
</evidence>
<dbReference type="RefSeq" id="WP_217777416.1">
    <property type="nucleotide sequence ID" value="NZ_JAHRWL010000001.1"/>
</dbReference>
<feature type="transmembrane region" description="Helical" evidence="1">
    <location>
        <begin position="12"/>
        <end position="33"/>
    </location>
</feature>
<dbReference type="EMBL" id="JAHRWL010000001">
    <property type="protein sequence ID" value="MBV2359618.1"/>
    <property type="molecule type" value="Genomic_DNA"/>
</dbReference>
<sequence length="201" mass="21430">MARAEGAYSSFIAWLKILLPIAALALLSTIFLFSRSTEPVFNVPFASQLELGETAQEQVRAPYFAGTTQRGDVVTMTAESARPVDARTIEADALSARMVLADGSTIDLRADKATLRNDSQNIRLQGGVEVVSSTGYVIATETLVTAIDRIHGESEGPVTATGPAGTLEAGRMVITAEDGDADVHLLFTEGVKLVYDPQDQE</sequence>
<dbReference type="InterPro" id="IPR026265">
    <property type="entry name" value="LptC"/>
</dbReference>
<evidence type="ECO:0000256" key="1">
    <source>
        <dbReference type="SAM" id="Phobius"/>
    </source>
</evidence>